<dbReference type="PANTHER" id="PTHR11895:SF7">
    <property type="entry name" value="GLUTAMYL-TRNA(GLN) AMIDOTRANSFERASE SUBUNIT A, MITOCHONDRIAL"/>
    <property type="match status" value="1"/>
</dbReference>
<evidence type="ECO:0000256" key="3">
    <source>
        <dbReference type="ARBA" id="ARBA00012922"/>
    </source>
</evidence>
<dbReference type="GO" id="GO:0004040">
    <property type="term" value="F:amidase activity"/>
    <property type="evidence" value="ECO:0007669"/>
    <property type="project" value="UniProtKB-EC"/>
</dbReference>
<organism evidence="6 7">
    <name type="scientific">Gordonia sputi NBRC 100414</name>
    <dbReference type="NCBI Taxonomy" id="1089453"/>
    <lineage>
        <taxon>Bacteria</taxon>
        <taxon>Bacillati</taxon>
        <taxon>Actinomycetota</taxon>
        <taxon>Actinomycetes</taxon>
        <taxon>Mycobacteriales</taxon>
        <taxon>Gordoniaceae</taxon>
        <taxon>Gordonia</taxon>
    </lineage>
</organism>
<dbReference type="Gene3D" id="3.90.1300.10">
    <property type="entry name" value="Amidase signature (AS) domain"/>
    <property type="match status" value="1"/>
</dbReference>
<feature type="compositionally biased region" description="Polar residues" evidence="4">
    <location>
        <begin position="144"/>
        <end position="159"/>
    </location>
</feature>
<evidence type="ECO:0000256" key="4">
    <source>
        <dbReference type="SAM" id="MobiDB-lite"/>
    </source>
</evidence>
<dbReference type="InterPro" id="IPR036928">
    <property type="entry name" value="AS_sf"/>
</dbReference>
<dbReference type="NCBIfam" id="NF004815">
    <property type="entry name" value="PRK06169.1"/>
    <property type="match status" value="1"/>
</dbReference>
<dbReference type="eggNOG" id="COG0154">
    <property type="taxonomic scope" value="Bacteria"/>
</dbReference>
<evidence type="ECO:0000256" key="1">
    <source>
        <dbReference type="ARBA" id="ARBA00001311"/>
    </source>
</evidence>
<evidence type="ECO:0000313" key="7">
    <source>
        <dbReference type="Proteomes" id="UP000005845"/>
    </source>
</evidence>
<dbReference type="InterPro" id="IPR023631">
    <property type="entry name" value="Amidase_dom"/>
</dbReference>
<reference evidence="6 7" key="1">
    <citation type="submission" date="2012-02" db="EMBL/GenBank/DDBJ databases">
        <title>Whole genome shotgun sequence of Gordonia sputi NBRC 100414.</title>
        <authorList>
            <person name="Yoshida I."/>
            <person name="Hosoyama A."/>
            <person name="Tsuchikane K."/>
            <person name="Katsumata H."/>
            <person name="Yamazaki S."/>
            <person name="Fujita N."/>
        </authorList>
    </citation>
    <scope>NUCLEOTIDE SEQUENCE [LARGE SCALE GENOMIC DNA]</scope>
    <source>
        <strain evidence="6 7">NBRC 100414</strain>
    </source>
</reference>
<accession>H5U187</accession>
<name>H5U187_9ACTN</name>
<feature type="region of interest" description="Disordered" evidence="4">
    <location>
        <begin position="137"/>
        <end position="168"/>
    </location>
</feature>
<dbReference type="EMBL" id="BAFC01000068">
    <property type="protein sequence ID" value="GAB39495.1"/>
    <property type="molecule type" value="Genomic_DNA"/>
</dbReference>
<dbReference type="RefSeq" id="WP_005206324.1">
    <property type="nucleotide sequence ID" value="NZ_BAFC01000068.1"/>
</dbReference>
<comment type="caution">
    <text evidence="6">The sequence shown here is derived from an EMBL/GenBank/DDBJ whole genome shotgun (WGS) entry which is preliminary data.</text>
</comment>
<dbReference type="Pfam" id="PF01425">
    <property type="entry name" value="Amidase"/>
    <property type="match status" value="1"/>
</dbReference>
<protein>
    <recommendedName>
        <fullName evidence="3">amidase</fullName>
        <ecNumber evidence="3">3.5.1.4</ecNumber>
    </recommendedName>
</protein>
<comment type="similarity">
    <text evidence="2">Belongs to the amidase family.</text>
</comment>
<sequence>MQDLARQDSVRSMSASELGDAYRSGLLSPIDVAAELLDTIPQVNAEINAFCLVDPDTTMAAARESAARYAASTPLSPLDGVPVSIKDLLLTEGWPTLRGSLTLRPDTQRCDVDAPAVARLRDAGAVPLGKVTTPEFGWKGVTDSPRTGITRNPWSTDRTSGGSSGGSAAALAGGLGPLSVGTDGGGSIHIPAAFCGIVGLKPTLGRVPMYPPSPFAPVAHVGPMTRNVVDCALLLDVISGFDSRDWSAGPTPQPVAPAIIAGERGLAGARIAYSPDLGYGINDTAVQANTEAAVGVLRDLGATVDEVDIGWDDPVWAYHTVWFAGAAAVVEGLDPALRELVDPKLLAALERHSDFSAADYVDATALRMAMGTQMGALHEDYDVLVTPSMPSVAFEAGADVPAGSSSQDWTSWTPYSYPFNLTGQPAITVPSGFAQNPLLPTGIQIVGARHYDATVLRVAAAYESAANAGALAEVTLQRKPQIPNESRDGS</sequence>
<comment type="catalytic activity">
    <reaction evidence="1">
        <text>a monocarboxylic acid amide + H2O = a monocarboxylate + NH4(+)</text>
        <dbReference type="Rhea" id="RHEA:12020"/>
        <dbReference type="ChEBI" id="CHEBI:15377"/>
        <dbReference type="ChEBI" id="CHEBI:28938"/>
        <dbReference type="ChEBI" id="CHEBI:35757"/>
        <dbReference type="ChEBI" id="CHEBI:83628"/>
        <dbReference type="EC" id="3.5.1.4"/>
    </reaction>
</comment>
<dbReference type="AlphaFoldDB" id="H5U187"/>
<evidence type="ECO:0000256" key="2">
    <source>
        <dbReference type="ARBA" id="ARBA00009199"/>
    </source>
</evidence>
<dbReference type="Proteomes" id="UP000005845">
    <property type="component" value="Unassembled WGS sequence"/>
</dbReference>
<dbReference type="InterPro" id="IPR000120">
    <property type="entry name" value="Amidase"/>
</dbReference>
<dbReference type="EC" id="3.5.1.4" evidence="3"/>
<evidence type="ECO:0000313" key="6">
    <source>
        <dbReference type="EMBL" id="GAB39495.1"/>
    </source>
</evidence>
<gene>
    <name evidence="6" type="ORF">GOSPT_068_00120</name>
</gene>
<keyword evidence="7" id="KW-1185">Reference proteome</keyword>
<evidence type="ECO:0000259" key="5">
    <source>
        <dbReference type="Pfam" id="PF01425"/>
    </source>
</evidence>
<dbReference type="SUPFAM" id="SSF75304">
    <property type="entry name" value="Amidase signature (AS) enzymes"/>
    <property type="match status" value="1"/>
</dbReference>
<dbReference type="PANTHER" id="PTHR11895">
    <property type="entry name" value="TRANSAMIDASE"/>
    <property type="match status" value="1"/>
</dbReference>
<feature type="domain" description="Amidase" evidence="5">
    <location>
        <begin position="32"/>
        <end position="456"/>
    </location>
</feature>
<proteinExistence type="inferred from homology"/>